<sequence precursor="true">MPVLRNGLLFTLLIVSLCCEVACTPGAASSQAENQSHLSGRLTLTGSSTVAPLMSEIGKAFEARHPDVRVDVQTGGSSRGIADARTGLADIGMVSRSLNSAEQDLHAFPIARDGICIIVHRDNPVRELTDEQIVSIYTGTIDNWIEVGGNDGEITVVNKAQGRSTLELFLDYFGLKSTHLVADVVIGDNEQGIKTVAGNPQAIGYVSIGTAEYDAQHDVTIALLPVGGIPPSTATVAEGRFPLSRPLNLVTRDEPTGLAAAFIDFARSEDVHELIRKQYFVPLAE</sequence>
<gene>
    <name evidence="4" type="primary">pstS1</name>
    <name evidence="4" type="ORF">Mal4_00120</name>
</gene>
<feature type="chain" id="PRO_5022146516" evidence="2">
    <location>
        <begin position="28"/>
        <end position="285"/>
    </location>
</feature>
<organism evidence="4 5">
    <name type="scientific">Maioricimonas rarisocia</name>
    <dbReference type="NCBI Taxonomy" id="2528026"/>
    <lineage>
        <taxon>Bacteria</taxon>
        <taxon>Pseudomonadati</taxon>
        <taxon>Planctomycetota</taxon>
        <taxon>Planctomycetia</taxon>
        <taxon>Planctomycetales</taxon>
        <taxon>Planctomycetaceae</taxon>
        <taxon>Maioricimonas</taxon>
    </lineage>
</organism>
<dbReference type="RefSeq" id="WP_197443941.1">
    <property type="nucleotide sequence ID" value="NZ_CP036275.1"/>
</dbReference>
<keyword evidence="5" id="KW-1185">Reference proteome</keyword>
<accession>A0A517YZS0</accession>
<dbReference type="Gene3D" id="3.40.190.10">
    <property type="entry name" value="Periplasmic binding protein-like II"/>
    <property type="match status" value="2"/>
</dbReference>
<dbReference type="Pfam" id="PF12849">
    <property type="entry name" value="PBP_like_2"/>
    <property type="match status" value="1"/>
</dbReference>
<dbReference type="PANTHER" id="PTHR30570:SF1">
    <property type="entry name" value="PHOSPHATE-BINDING PROTEIN PSTS"/>
    <property type="match status" value="1"/>
</dbReference>
<keyword evidence="1 2" id="KW-0732">Signal</keyword>
<evidence type="ECO:0000256" key="2">
    <source>
        <dbReference type="SAM" id="SignalP"/>
    </source>
</evidence>
<name>A0A517YZS0_9PLAN</name>
<dbReference type="PANTHER" id="PTHR30570">
    <property type="entry name" value="PERIPLASMIC PHOSPHATE BINDING COMPONENT OF PHOSPHATE ABC TRANSPORTER"/>
    <property type="match status" value="1"/>
</dbReference>
<evidence type="ECO:0000313" key="4">
    <source>
        <dbReference type="EMBL" id="QDU35730.1"/>
    </source>
</evidence>
<dbReference type="EMBL" id="CP036275">
    <property type="protein sequence ID" value="QDU35730.1"/>
    <property type="molecule type" value="Genomic_DNA"/>
</dbReference>
<dbReference type="InterPro" id="IPR050811">
    <property type="entry name" value="Phosphate_ABC_transporter"/>
</dbReference>
<dbReference type="KEGG" id="mri:Mal4_00120"/>
<dbReference type="Proteomes" id="UP000320496">
    <property type="component" value="Chromosome"/>
</dbReference>
<evidence type="ECO:0000256" key="1">
    <source>
        <dbReference type="ARBA" id="ARBA00022729"/>
    </source>
</evidence>
<dbReference type="InterPro" id="IPR024370">
    <property type="entry name" value="PBP_domain"/>
</dbReference>
<dbReference type="AlphaFoldDB" id="A0A517YZS0"/>
<evidence type="ECO:0000259" key="3">
    <source>
        <dbReference type="Pfam" id="PF12849"/>
    </source>
</evidence>
<proteinExistence type="predicted"/>
<feature type="domain" description="PBP" evidence="3">
    <location>
        <begin position="35"/>
        <end position="269"/>
    </location>
</feature>
<protein>
    <submittedName>
        <fullName evidence="4">Phosphate-binding protein PstS 1</fullName>
    </submittedName>
</protein>
<feature type="signal peptide" evidence="2">
    <location>
        <begin position="1"/>
        <end position="27"/>
    </location>
</feature>
<evidence type="ECO:0000313" key="5">
    <source>
        <dbReference type="Proteomes" id="UP000320496"/>
    </source>
</evidence>
<dbReference type="SUPFAM" id="SSF53850">
    <property type="entry name" value="Periplasmic binding protein-like II"/>
    <property type="match status" value="1"/>
</dbReference>
<reference evidence="4 5" key="1">
    <citation type="submission" date="2019-02" db="EMBL/GenBank/DDBJ databases">
        <title>Deep-cultivation of Planctomycetes and their phenomic and genomic characterization uncovers novel biology.</title>
        <authorList>
            <person name="Wiegand S."/>
            <person name="Jogler M."/>
            <person name="Boedeker C."/>
            <person name="Pinto D."/>
            <person name="Vollmers J."/>
            <person name="Rivas-Marin E."/>
            <person name="Kohn T."/>
            <person name="Peeters S.H."/>
            <person name="Heuer A."/>
            <person name="Rast P."/>
            <person name="Oberbeckmann S."/>
            <person name="Bunk B."/>
            <person name="Jeske O."/>
            <person name="Meyerdierks A."/>
            <person name="Storesund J.E."/>
            <person name="Kallscheuer N."/>
            <person name="Luecker S."/>
            <person name="Lage O.M."/>
            <person name="Pohl T."/>
            <person name="Merkel B.J."/>
            <person name="Hornburger P."/>
            <person name="Mueller R.-W."/>
            <person name="Bruemmer F."/>
            <person name="Labrenz M."/>
            <person name="Spormann A.M."/>
            <person name="Op den Camp H."/>
            <person name="Overmann J."/>
            <person name="Amann R."/>
            <person name="Jetten M.S.M."/>
            <person name="Mascher T."/>
            <person name="Medema M.H."/>
            <person name="Devos D.P."/>
            <person name="Kaster A.-K."/>
            <person name="Ovreas L."/>
            <person name="Rohde M."/>
            <person name="Galperin M.Y."/>
            <person name="Jogler C."/>
        </authorList>
    </citation>
    <scope>NUCLEOTIDE SEQUENCE [LARGE SCALE GENOMIC DNA]</scope>
    <source>
        <strain evidence="4 5">Mal4</strain>
    </source>
</reference>
<dbReference type="CDD" id="cd13653">
    <property type="entry name" value="PBP2_phosphate_like_1"/>
    <property type="match status" value="1"/>
</dbReference>